<evidence type="ECO:0000256" key="2">
    <source>
        <dbReference type="SAM" id="MobiDB-lite"/>
    </source>
</evidence>
<feature type="compositionally biased region" description="Basic and acidic residues" evidence="2">
    <location>
        <begin position="313"/>
        <end position="325"/>
    </location>
</feature>
<dbReference type="GO" id="GO:0005737">
    <property type="term" value="C:cytoplasm"/>
    <property type="evidence" value="ECO:0007669"/>
    <property type="project" value="TreeGrafter"/>
</dbReference>
<dbReference type="PANTHER" id="PTHR16306:SF0">
    <property type="entry name" value="TRANSLIN-ASSOCIATED FACTOR X-INTERACTING PROTEIN 1"/>
    <property type="match status" value="1"/>
</dbReference>
<dbReference type="EMBL" id="GBEZ01021374">
    <property type="protein sequence ID" value="JAC65370.1"/>
    <property type="molecule type" value="Transcribed_RNA"/>
</dbReference>
<name>A0A061R3T7_9CHLO</name>
<evidence type="ECO:0000256" key="1">
    <source>
        <dbReference type="SAM" id="Coils"/>
    </source>
</evidence>
<dbReference type="PANTHER" id="PTHR16306">
    <property type="entry name" value="TRANSLIN-ASSOCIATED FACTOR X-INTERACTING PROTEIN 1"/>
    <property type="match status" value="1"/>
</dbReference>
<sequence>MTVDCAQAGGLEPCDGSAPALCELRAAALIYDSLVKVREDLAYDGFIDSQNNTDDWSASLTSGVKEIIRRTQDACSVASNSDARKAVLMLTRKDLLGKGLEGVANLLDDLRLPRVSSIIKMLTDQYNELCDGWRALLELQERRAITRLEGKSRELEQSQKALADLLQASQRLKQDSAVLVEENQYLSMELDSLIQESQLDAAPGSPQGAAPGHGRAAGAELPGEGRVKAAPSARDEAQGARRRPRAASLSPVRGGGPHESPVRPKAPCPAWTPKRSAAPRVADKPTLSSQSKQRQKSPIPSEALKSTRSPRRVTTDGRAQSERQRPVGTPRAEHGVGVGVGSRTSPATPTATPRRRTEPAEPAPRCRLPVLAELQAIIAEVSDSKRKADADSITSGTARQTMSDHLDSFLLQKFGGARAASEWRACIAEALEHHERSDIHVCAFKKVVGNELEEEFLAKLHQVEGKMLLELRRLLGRKLGYEADSPALQAAAEERVSASLPEDEWSQLLPKVLRPRDADEVAKAVKQLPAPTPDASPRSGVLEGAPAGGSSGHSVQYHLLIQAVLYRCLRNHERALAPVLQSFRMVDKGSRGVLSDKEFGKFCFAINPEISEDEVLVLLGAMDPNELGSVTFSSCASVLSAELERLAGGSE</sequence>
<gene>
    <name evidence="3" type="ORF">TSPGSL018_16191</name>
</gene>
<protein>
    <recommendedName>
        <fullName evidence="4">EF-hand domain-containing protein</fullName>
    </recommendedName>
</protein>
<feature type="region of interest" description="Disordered" evidence="2">
    <location>
        <begin position="200"/>
        <end position="364"/>
    </location>
</feature>
<feature type="region of interest" description="Disordered" evidence="2">
    <location>
        <begin position="527"/>
        <end position="547"/>
    </location>
</feature>
<dbReference type="AlphaFoldDB" id="A0A061R3T7"/>
<accession>A0A061R3T7</accession>
<feature type="compositionally biased region" description="Basic and acidic residues" evidence="2">
    <location>
        <begin position="223"/>
        <end position="239"/>
    </location>
</feature>
<proteinExistence type="predicted"/>
<feature type="coiled-coil region" evidence="1">
    <location>
        <begin position="148"/>
        <end position="175"/>
    </location>
</feature>
<evidence type="ECO:0000313" key="3">
    <source>
        <dbReference type="EMBL" id="JAC65370.1"/>
    </source>
</evidence>
<organism evidence="3">
    <name type="scientific">Tetraselmis sp. GSL018</name>
    <dbReference type="NCBI Taxonomy" id="582737"/>
    <lineage>
        <taxon>Eukaryota</taxon>
        <taxon>Viridiplantae</taxon>
        <taxon>Chlorophyta</taxon>
        <taxon>core chlorophytes</taxon>
        <taxon>Chlorodendrophyceae</taxon>
        <taxon>Chlorodendrales</taxon>
        <taxon>Chlorodendraceae</taxon>
        <taxon>Tetraselmis</taxon>
    </lineage>
</organism>
<evidence type="ECO:0008006" key="4">
    <source>
        <dbReference type="Google" id="ProtNLM"/>
    </source>
</evidence>
<feature type="compositionally biased region" description="Low complexity" evidence="2">
    <location>
        <begin position="342"/>
        <end position="352"/>
    </location>
</feature>
<feature type="compositionally biased region" description="Polar residues" evidence="2">
    <location>
        <begin position="286"/>
        <end position="298"/>
    </location>
</feature>
<reference evidence="3" key="1">
    <citation type="submission" date="2014-05" db="EMBL/GenBank/DDBJ databases">
        <title>The transcriptome of the halophilic microalga Tetraselmis sp. GSL018 isolated from the Great Salt Lake, Utah.</title>
        <authorList>
            <person name="Jinkerson R.E."/>
            <person name="D'Adamo S."/>
            <person name="Posewitz M.C."/>
        </authorList>
    </citation>
    <scope>NUCLEOTIDE SEQUENCE</scope>
    <source>
        <strain evidence="3">GSL018</strain>
    </source>
</reference>
<feature type="compositionally biased region" description="Low complexity" evidence="2">
    <location>
        <begin position="201"/>
        <end position="219"/>
    </location>
</feature>
<dbReference type="Gene3D" id="1.10.238.10">
    <property type="entry name" value="EF-hand"/>
    <property type="match status" value="1"/>
</dbReference>
<dbReference type="InterPro" id="IPR011992">
    <property type="entry name" value="EF-hand-dom_pair"/>
</dbReference>
<keyword evidence="1" id="KW-0175">Coiled coil</keyword>
<dbReference type="SUPFAM" id="SSF47473">
    <property type="entry name" value="EF-hand"/>
    <property type="match status" value="1"/>
</dbReference>